<evidence type="ECO:0000256" key="4">
    <source>
        <dbReference type="ARBA" id="ARBA00022989"/>
    </source>
</evidence>
<feature type="compositionally biased region" description="Low complexity" evidence="8">
    <location>
        <begin position="269"/>
        <end position="285"/>
    </location>
</feature>
<dbReference type="InterPro" id="IPR024061">
    <property type="entry name" value="NDT80_DNA-bd_dom"/>
</dbReference>
<evidence type="ECO:0000313" key="14">
    <source>
        <dbReference type="Proteomes" id="UP000276991"/>
    </source>
</evidence>
<dbReference type="Pfam" id="PF05224">
    <property type="entry name" value="NDT80_PhoG"/>
    <property type="match status" value="1"/>
</dbReference>
<evidence type="ECO:0000259" key="11">
    <source>
        <dbReference type="PROSITE" id="PS51517"/>
    </source>
</evidence>
<feature type="region of interest" description="Disordered" evidence="8">
    <location>
        <begin position="128"/>
        <end position="164"/>
    </location>
</feature>
<evidence type="ECO:0000256" key="5">
    <source>
        <dbReference type="ARBA" id="ARBA00023125"/>
    </source>
</evidence>
<feature type="compositionally biased region" description="Low complexity" evidence="8">
    <location>
        <begin position="142"/>
        <end position="161"/>
    </location>
</feature>
<name>A0A498SGF3_ACAVI</name>
<dbReference type="SUPFAM" id="SSF49417">
    <property type="entry name" value="p53-like transcription factors"/>
    <property type="match status" value="1"/>
</dbReference>
<keyword evidence="5 7" id="KW-0238">DNA-binding</keyword>
<dbReference type="InterPro" id="IPR008967">
    <property type="entry name" value="p53-like_TF_DNA-bd_sf"/>
</dbReference>
<dbReference type="PANTHER" id="PTHR13029">
    <property type="match status" value="1"/>
</dbReference>
<evidence type="ECO:0000259" key="12">
    <source>
        <dbReference type="PROSITE" id="PS51688"/>
    </source>
</evidence>
<dbReference type="GO" id="GO:0003700">
    <property type="term" value="F:DNA-binding transcription factor activity"/>
    <property type="evidence" value="ECO:0007669"/>
    <property type="project" value="UniProtKB-UniRule"/>
</dbReference>
<evidence type="ECO:0000256" key="2">
    <source>
        <dbReference type="ARBA" id="ARBA00008221"/>
    </source>
</evidence>
<evidence type="ECO:0000256" key="7">
    <source>
        <dbReference type="PROSITE-ProRule" id="PRU00850"/>
    </source>
</evidence>
<dbReference type="AlphaFoldDB" id="A0A498SGF3"/>
<dbReference type="Proteomes" id="UP000276991">
    <property type="component" value="Unassembled WGS sequence"/>
</dbReference>
<evidence type="ECO:0000313" key="13">
    <source>
        <dbReference type="EMBL" id="VBB30787.1"/>
    </source>
</evidence>
<dbReference type="Pfam" id="PF13888">
    <property type="entry name" value="MRF_C2"/>
    <property type="match status" value="1"/>
</dbReference>
<feature type="compositionally biased region" description="Low complexity" evidence="8">
    <location>
        <begin position="81"/>
        <end position="105"/>
    </location>
</feature>
<evidence type="ECO:0000259" key="10">
    <source>
        <dbReference type="PROSITE" id="PS50835"/>
    </source>
</evidence>
<feature type="domain" description="NDT80" evidence="11">
    <location>
        <begin position="265"/>
        <end position="552"/>
    </location>
</feature>
<dbReference type="GO" id="GO:0005789">
    <property type="term" value="C:endoplasmic reticulum membrane"/>
    <property type="evidence" value="ECO:0007669"/>
    <property type="project" value="TreeGrafter"/>
</dbReference>
<dbReference type="GO" id="GO:0043565">
    <property type="term" value="F:sequence-specific DNA binding"/>
    <property type="evidence" value="ECO:0007669"/>
    <property type="project" value="TreeGrafter"/>
</dbReference>
<evidence type="ECO:0000256" key="3">
    <source>
        <dbReference type="ARBA" id="ARBA00022692"/>
    </source>
</evidence>
<protein>
    <recommendedName>
        <fullName evidence="15">NDT80 domain-containing protein</fullName>
    </recommendedName>
</protein>
<dbReference type="GO" id="GO:0045893">
    <property type="term" value="P:positive regulation of DNA-templated transcription"/>
    <property type="evidence" value="ECO:0007669"/>
    <property type="project" value="TreeGrafter"/>
</dbReference>
<proteinExistence type="inferred from homology"/>
<feature type="compositionally biased region" description="Low complexity" evidence="8">
    <location>
        <begin position="302"/>
        <end position="315"/>
    </location>
</feature>
<feature type="region of interest" description="Disordered" evidence="8">
    <location>
        <begin position="65"/>
        <end position="105"/>
    </location>
</feature>
<organism evidence="13 14">
    <name type="scientific">Acanthocheilonema viteae</name>
    <name type="common">Filarial nematode worm</name>
    <name type="synonym">Dipetalonema viteae</name>
    <dbReference type="NCBI Taxonomy" id="6277"/>
    <lineage>
        <taxon>Eukaryota</taxon>
        <taxon>Metazoa</taxon>
        <taxon>Ecdysozoa</taxon>
        <taxon>Nematoda</taxon>
        <taxon>Chromadorea</taxon>
        <taxon>Rhabditida</taxon>
        <taxon>Spirurina</taxon>
        <taxon>Spiruromorpha</taxon>
        <taxon>Filarioidea</taxon>
        <taxon>Onchocercidae</taxon>
        <taxon>Acanthocheilonema</taxon>
    </lineage>
</organism>
<evidence type="ECO:0000256" key="9">
    <source>
        <dbReference type="SAM" id="Phobius"/>
    </source>
</evidence>
<feature type="region of interest" description="Disordered" evidence="8">
    <location>
        <begin position="215"/>
        <end position="242"/>
    </location>
</feature>
<reference evidence="13 14" key="1">
    <citation type="submission" date="2018-08" db="EMBL/GenBank/DDBJ databases">
        <authorList>
            <person name="Laetsch R D."/>
            <person name="Stevens L."/>
            <person name="Kumar S."/>
            <person name="Blaxter L. M."/>
        </authorList>
    </citation>
    <scope>NUCLEOTIDE SEQUENCE [LARGE SCALE GENOMIC DNA]</scope>
</reference>
<dbReference type="InterPro" id="IPR025719">
    <property type="entry name" value="MYRF_C2"/>
</dbReference>
<evidence type="ECO:0000256" key="8">
    <source>
        <dbReference type="SAM" id="MobiDB-lite"/>
    </source>
</evidence>
<evidence type="ECO:0000256" key="1">
    <source>
        <dbReference type="ARBA" id="ARBA00004370"/>
    </source>
</evidence>
<dbReference type="InterPro" id="IPR051577">
    <property type="entry name" value="MRF-like"/>
</dbReference>
<dbReference type="OrthoDB" id="27041at2759"/>
<evidence type="ECO:0008006" key="15">
    <source>
        <dbReference type="Google" id="ProtNLM"/>
    </source>
</evidence>
<dbReference type="PROSITE" id="PS51688">
    <property type="entry name" value="ICA"/>
    <property type="match status" value="1"/>
</dbReference>
<dbReference type="PROSITE" id="PS50835">
    <property type="entry name" value="IG_LIKE"/>
    <property type="match status" value="1"/>
</dbReference>
<keyword evidence="6 9" id="KW-0472">Membrane</keyword>
<dbReference type="PANTHER" id="PTHR13029:SF18">
    <property type="entry name" value="MYELIN REGULATORY FACTOR HOMOLOG 1"/>
    <property type="match status" value="1"/>
</dbReference>
<dbReference type="GO" id="GO:0016540">
    <property type="term" value="P:protein autoprocessing"/>
    <property type="evidence" value="ECO:0007669"/>
    <property type="project" value="InterPro"/>
</dbReference>
<feature type="DNA-binding region" description="NDT80" evidence="7">
    <location>
        <begin position="265"/>
        <end position="552"/>
    </location>
</feature>
<gene>
    <name evidence="13" type="ORF">NAV_LOCUS5578</name>
</gene>
<feature type="domain" description="Peptidase S74" evidence="12">
    <location>
        <begin position="598"/>
        <end position="716"/>
    </location>
</feature>
<comment type="subcellular location">
    <subcellularLocation>
        <location evidence="1">Membrane</location>
    </subcellularLocation>
</comment>
<dbReference type="PROSITE" id="PS51517">
    <property type="entry name" value="NDT80"/>
    <property type="match status" value="1"/>
</dbReference>
<dbReference type="EMBL" id="UPTC01000993">
    <property type="protein sequence ID" value="VBB30787.1"/>
    <property type="molecule type" value="Genomic_DNA"/>
</dbReference>
<feature type="compositionally biased region" description="Polar residues" evidence="8">
    <location>
        <begin position="316"/>
        <end position="325"/>
    </location>
</feature>
<dbReference type="Pfam" id="PF13884">
    <property type="entry name" value="Peptidase_S74"/>
    <property type="match status" value="1"/>
</dbReference>
<dbReference type="STRING" id="6277.A0A498SGF3"/>
<feature type="region of interest" description="Disordered" evidence="8">
    <location>
        <begin position="265"/>
        <end position="328"/>
    </location>
</feature>
<keyword evidence="14" id="KW-1185">Reference proteome</keyword>
<feature type="domain" description="Ig-like" evidence="10">
    <location>
        <begin position="487"/>
        <end position="590"/>
    </location>
</feature>
<dbReference type="GO" id="GO:0005634">
    <property type="term" value="C:nucleus"/>
    <property type="evidence" value="ECO:0007669"/>
    <property type="project" value="TreeGrafter"/>
</dbReference>
<keyword evidence="4 9" id="KW-1133">Transmembrane helix</keyword>
<accession>A0A498SGF3</accession>
<feature type="compositionally biased region" description="Polar residues" evidence="8">
    <location>
        <begin position="227"/>
        <end position="236"/>
    </location>
</feature>
<dbReference type="InterPro" id="IPR030392">
    <property type="entry name" value="S74_ICA"/>
</dbReference>
<evidence type="ECO:0000256" key="6">
    <source>
        <dbReference type="ARBA" id="ARBA00023136"/>
    </source>
</evidence>
<keyword evidence="3 9" id="KW-0812">Transmembrane</keyword>
<feature type="transmembrane region" description="Helical" evidence="9">
    <location>
        <begin position="799"/>
        <end position="819"/>
    </location>
</feature>
<feature type="compositionally biased region" description="Basic residues" evidence="8">
    <location>
        <begin position="69"/>
        <end position="80"/>
    </location>
</feature>
<dbReference type="InterPro" id="IPR007110">
    <property type="entry name" value="Ig-like_dom"/>
</dbReference>
<comment type="similarity">
    <text evidence="2">Belongs to the MRF family.</text>
</comment>
<sequence>MNERIVSVVVRSISRRSISLIFEEDTAFSDPLSDYTGDFDIVRFLDENSTPIDSPVADTARFISQQVQGHHHHHHHHHHNQQQQQQQQSQQHHYQQQQQQHHPPLPQLHQNITTVAISEAANKMMYQNPARLPDSPPITDISGAGSSSSPSSASDSPYSPDNYQSYQLIHGTQQNGNGLILGIRPDLATHMLVPQELLQQNHLGNRILQHVLPSPQSDFIGSGSGYPPQSTPSALPQVSPPAVNMRSVNSGYLIQNNDYQMDPYSNVINSAASDGDASSSQNDGQISRKRVRSEQQPPLPPSQQQQQQQQQHQQQHNSASSNVKSEPQKVFSLPSQLTVISSPVTTVEDFDDSFHQQAIKFTAFNEEHWATLYDINQRPLHQLEMHVVADKGFNYSTMDNCFVNQKKNHFQISVHIEAIDNHPPNFVKIGNELKMVKEFKLAFCGVKSEMPTSEIQIKQSTTDRRPVPHDPVSLEIHERRMTKVTVPRLHFSETTMNNQRKNGRPNPDQKYFLLVVRLIACTADGHDAIVQAYQSEKVIVRASNPGQFEPPDSDATWQKNGSTLYYNSGSVAIGTDRAVAPLTVGGDIYCSGVVHRPSDRRMKEQIHEVDTKSALSHLAQIRVVGYSYKPEIALKWGLSEENRHRVGVIAQELAEILPDAVDDSRIFYETVAAATELCRLTGNLEHKIEAVEKLSHKLAKLHRRKNKDIGSLASGLSDLGFSDKASFMSSHTSLASIAPSCVSRDKCHRRQVLLRILDFFLGDNKERSKSREKYWHCRNPSCHRAEPPLCSSKVTQGTIVILVGVMAICLIAMSTLYVLDWHNRTFGYQKRPYMFESTTSNGPMMEQGVKIGQIVQVKDNVWKPPIQPHAPPLSVSCDHMYCHTFCCMKDDEYSIANDDDKDQQTVLSLSQQQQSLLKVKGSEENRASSFDRRAFFSSLISDITIEILDFNITIDDRYCTSDSCKPHRGLYTFYIPISPTMPTVPLEIKFDVGDSGNYIDNCGSLRDFDQKPCNDEHAVRTVRGKQPVVQKIIEGIYELPVGNYMHSAYRFRIGYSTESCNMNESQRGRSFDEYNLIFYRRCQTPVNF</sequence>